<dbReference type="Gene3D" id="3.60.20.10">
    <property type="entry name" value="Glutamine Phosphoribosylpyrophosphate, subunit 1, domain 1"/>
    <property type="match status" value="1"/>
</dbReference>
<dbReference type="GO" id="GO:0004066">
    <property type="term" value="F:asparagine synthase (glutamine-hydrolyzing) activity"/>
    <property type="evidence" value="ECO:0007669"/>
    <property type="project" value="UniProtKB-EC"/>
</dbReference>
<feature type="binding site" evidence="13">
    <location>
        <begin position="359"/>
        <end position="360"/>
    </location>
    <ligand>
        <name>ATP</name>
        <dbReference type="ChEBI" id="CHEBI:30616"/>
    </ligand>
</feature>
<evidence type="ECO:0000256" key="3">
    <source>
        <dbReference type="ARBA" id="ARBA00021389"/>
    </source>
</evidence>
<dbReference type="InterPro" id="IPR029055">
    <property type="entry name" value="Ntn_hydrolases_N"/>
</dbReference>
<evidence type="ECO:0000313" key="16">
    <source>
        <dbReference type="EMBL" id="GAU93803.1"/>
    </source>
</evidence>
<dbReference type="STRING" id="947166.A0A1D1V4V6"/>
<dbReference type="InterPro" id="IPR050795">
    <property type="entry name" value="Asn_Synthetase"/>
</dbReference>
<feature type="active site" description="For GATase activity" evidence="12">
    <location>
        <position position="2"/>
    </location>
</feature>
<keyword evidence="7 11" id="KW-0067">ATP-binding</keyword>
<evidence type="ECO:0000256" key="5">
    <source>
        <dbReference type="ARBA" id="ARBA00022605"/>
    </source>
</evidence>
<accession>A0A1D1V4V6</accession>
<keyword evidence="17" id="KW-1185">Reference proteome</keyword>
<reference evidence="16 17" key="1">
    <citation type="journal article" date="2016" name="Nat. Commun.">
        <title>Extremotolerant tardigrade genome and improved radiotolerance of human cultured cells by tardigrade-unique protein.</title>
        <authorList>
            <person name="Hashimoto T."/>
            <person name="Horikawa D.D."/>
            <person name="Saito Y."/>
            <person name="Kuwahara H."/>
            <person name="Kozuka-Hata H."/>
            <person name="Shin-I T."/>
            <person name="Minakuchi Y."/>
            <person name="Ohishi K."/>
            <person name="Motoyama A."/>
            <person name="Aizu T."/>
            <person name="Enomoto A."/>
            <person name="Kondo K."/>
            <person name="Tanaka S."/>
            <person name="Hara Y."/>
            <person name="Koshikawa S."/>
            <person name="Sagara H."/>
            <person name="Miura T."/>
            <person name="Yokobori S."/>
            <person name="Miyagawa K."/>
            <person name="Suzuki Y."/>
            <person name="Kubo T."/>
            <person name="Oyama M."/>
            <person name="Kohara Y."/>
            <person name="Fujiyama A."/>
            <person name="Arakawa K."/>
            <person name="Katayama T."/>
            <person name="Toyoda A."/>
            <person name="Kunieda T."/>
        </authorList>
    </citation>
    <scope>NUCLEOTIDE SEQUENCE [LARGE SCALE GENOMIC DNA]</scope>
    <source>
        <strain evidence="16 17">YOKOZUNA-1</strain>
    </source>
</reference>
<comment type="pathway">
    <text evidence="1">Amino-acid biosynthesis; L-asparagine biosynthesis; L-asparagine from L-aspartate (L-Gln route): step 1/1.</text>
</comment>
<feature type="binding site" evidence="13">
    <location>
        <position position="98"/>
    </location>
    <ligand>
        <name>L-glutamine</name>
        <dbReference type="ChEBI" id="CHEBI:58359"/>
    </ligand>
</feature>
<evidence type="ECO:0000259" key="15">
    <source>
        <dbReference type="PROSITE" id="PS51278"/>
    </source>
</evidence>
<dbReference type="PIRSF" id="PIRSF001589">
    <property type="entry name" value="Asn_synthetase_glu-h"/>
    <property type="match status" value="1"/>
</dbReference>
<evidence type="ECO:0000256" key="8">
    <source>
        <dbReference type="ARBA" id="ARBA00022888"/>
    </source>
</evidence>
<comment type="catalytic activity">
    <reaction evidence="10">
        <text>L-aspartate + L-glutamine + ATP + H2O = L-asparagine + L-glutamate + AMP + diphosphate + H(+)</text>
        <dbReference type="Rhea" id="RHEA:12228"/>
        <dbReference type="ChEBI" id="CHEBI:15377"/>
        <dbReference type="ChEBI" id="CHEBI:15378"/>
        <dbReference type="ChEBI" id="CHEBI:29985"/>
        <dbReference type="ChEBI" id="CHEBI:29991"/>
        <dbReference type="ChEBI" id="CHEBI:30616"/>
        <dbReference type="ChEBI" id="CHEBI:33019"/>
        <dbReference type="ChEBI" id="CHEBI:58048"/>
        <dbReference type="ChEBI" id="CHEBI:58359"/>
        <dbReference type="ChEBI" id="CHEBI:456215"/>
        <dbReference type="EC" id="6.3.5.4"/>
    </reaction>
</comment>
<feature type="domain" description="Glutamine amidotransferase type-2" evidence="15">
    <location>
        <begin position="2"/>
        <end position="194"/>
    </location>
</feature>
<gene>
    <name evidence="16" type="primary">RvY_05686</name>
    <name evidence="16" type="synonym">RvY_05686.1</name>
    <name evidence="16" type="ORF">RvY_05686-1</name>
</gene>
<keyword evidence="6 11" id="KW-0547">Nucleotide-binding</keyword>
<evidence type="ECO:0000256" key="12">
    <source>
        <dbReference type="PIRSR" id="PIRSR001589-1"/>
    </source>
</evidence>
<evidence type="ECO:0000256" key="1">
    <source>
        <dbReference type="ARBA" id="ARBA00005187"/>
    </source>
</evidence>
<dbReference type="PROSITE" id="PS51278">
    <property type="entry name" value="GATASE_TYPE_2"/>
    <property type="match status" value="1"/>
</dbReference>
<dbReference type="InterPro" id="IPR017932">
    <property type="entry name" value="GATase_2_dom"/>
</dbReference>
<dbReference type="CDD" id="cd01991">
    <property type="entry name" value="Asn_synthase_B_C"/>
    <property type="match status" value="1"/>
</dbReference>
<dbReference type="Gene3D" id="3.40.50.620">
    <property type="entry name" value="HUPs"/>
    <property type="match status" value="1"/>
</dbReference>
<proteinExistence type="predicted"/>
<evidence type="ECO:0000313" key="17">
    <source>
        <dbReference type="Proteomes" id="UP000186922"/>
    </source>
</evidence>
<dbReference type="AlphaFoldDB" id="A0A1D1V4V6"/>
<evidence type="ECO:0000256" key="6">
    <source>
        <dbReference type="ARBA" id="ARBA00022741"/>
    </source>
</evidence>
<dbReference type="SUPFAM" id="SSF56235">
    <property type="entry name" value="N-terminal nucleophile aminohydrolases (Ntn hydrolases)"/>
    <property type="match status" value="1"/>
</dbReference>
<evidence type="ECO:0000256" key="13">
    <source>
        <dbReference type="PIRSR" id="PIRSR001589-2"/>
    </source>
</evidence>
<keyword evidence="8 12" id="KW-0061">Asparagine biosynthesis</keyword>
<evidence type="ECO:0000256" key="4">
    <source>
        <dbReference type="ARBA" id="ARBA00022598"/>
    </source>
</evidence>
<name>A0A1D1V4V6_RAMVA</name>
<dbReference type="Proteomes" id="UP000186922">
    <property type="component" value="Unassembled WGS sequence"/>
</dbReference>
<feature type="binding site" evidence="13">
    <location>
        <position position="284"/>
    </location>
    <ligand>
        <name>ATP</name>
        <dbReference type="ChEBI" id="CHEBI:30616"/>
    </ligand>
</feature>
<evidence type="ECO:0000256" key="11">
    <source>
        <dbReference type="PIRNR" id="PIRNR001589"/>
    </source>
</evidence>
<dbReference type="EC" id="6.3.5.4" evidence="2"/>
<evidence type="ECO:0000256" key="14">
    <source>
        <dbReference type="PIRSR" id="PIRSR001589-3"/>
    </source>
</evidence>
<organism evidence="16 17">
    <name type="scientific">Ramazzottius varieornatus</name>
    <name type="common">Water bear</name>
    <name type="synonym">Tardigrade</name>
    <dbReference type="NCBI Taxonomy" id="947166"/>
    <lineage>
        <taxon>Eukaryota</taxon>
        <taxon>Metazoa</taxon>
        <taxon>Ecdysozoa</taxon>
        <taxon>Tardigrada</taxon>
        <taxon>Eutardigrada</taxon>
        <taxon>Parachela</taxon>
        <taxon>Hypsibioidea</taxon>
        <taxon>Ramazzottiidae</taxon>
        <taxon>Ramazzottius</taxon>
    </lineage>
</organism>
<feature type="site" description="Important for beta-aspartyl-AMP intermediate formation" evidence="14">
    <location>
        <position position="361"/>
    </location>
</feature>
<keyword evidence="12" id="KW-0315">Glutamine amidotransferase</keyword>
<keyword evidence="5 12" id="KW-0028">Amino-acid biosynthesis</keyword>
<dbReference type="PANTHER" id="PTHR11772:SF23">
    <property type="entry name" value="ASPARAGINE SYNTHETASE [GLUTAMINE-HYDROLYZING]"/>
    <property type="match status" value="1"/>
</dbReference>
<dbReference type="GO" id="GO:0005829">
    <property type="term" value="C:cytosol"/>
    <property type="evidence" value="ECO:0007669"/>
    <property type="project" value="TreeGrafter"/>
</dbReference>
<dbReference type="Pfam" id="PF13537">
    <property type="entry name" value="GATase_7"/>
    <property type="match status" value="1"/>
</dbReference>
<protein>
    <recommendedName>
        <fullName evidence="3">Asparagine synthetase [glutamine-hydrolyzing]</fullName>
        <ecNumber evidence="2">6.3.5.4</ecNumber>
    </recommendedName>
    <alternativeName>
        <fullName evidence="9">Glutamine-dependent asparagine synthetase</fullName>
    </alternativeName>
</protein>
<dbReference type="GO" id="GO:0070981">
    <property type="term" value="P:L-asparagine biosynthetic process"/>
    <property type="evidence" value="ECO:0007669"/>
    <property type="project" value="UniProtKB-UniPathway"/>
</dbReference>
<dbReference type="EMBL" id="BDGG01000002">
    <property type="protein sequence ID" value="GAU93803.1"/>
    <property type="molecule type" value="Genomic_DNA"/>
</dbReference>
<dbReference type="GO" id="GO:0005524">
    <property type="term" value="F:ATP binding"/>
    <property type="evidence" value="ECO:0007669"/>
    <property type="project" value="UniProtKB-KW"/>
</dbReference>
<comment type="caution">
    <text evidence="16">The sequence shown here is derived from an EMBL/GenBank/DDBJ whole genome shotgun (WGS) entry which is preliminary data.</text>
</comment>
<evidence type="ECO:0000256" key="7">
    <source>
        <dbReference type="ARBA" id="ARBA00022840"/>
    </source>
</evidence>
<dbReference type="InterPro" id="IPR014729">
    <property type="entry name" value="Rossmann-like_a/b/a_fold"/>
</dbReference>
<dbReference type="InterPro" id="IPR001962">
    <property type="entry name" value="Asn_synthase"/>
</dbReference>
<dbReference type="OrthoDB" id="409189at2759"/>
<evidence type="ECO:0000256" key="2">
    <source>
        <dbReference type="ARBA" id="ARBA00012737"/>
    </source>
</evidence>
<dbReference type="InterPro" id="IPR006426">
    <property type="entry name" value="Asn_synth_AEB"/>
</dbReference>
<evidence type="ECO:0000256" key="10">
    <source>
        <dbReference type="ARBA" id="ARBA00048741"/>
    </source>
</evidence>
<dbReference type="PANTHER" id="PTHR11772">
    <property type="entry name" value="ASPARAGINE SYNTHETASE"/>
    <property type="match status" value="1"/>
</dbReference>
<dbReference type="UniPathway" id="UPA00134">
    <property type="reaction ID" value="UER00195"/>
</dbReference>
<sequence length="569" mass="65282">MCGIWALFGSPSADVFKYLDACLRIKHRGPDAFRIEGDHHLPHSCLAFHRLCVVDDLHGMQPFRLRNFPFLYLLYNGEIYNHRLIQDEHNFVYETALDGECILHLYNKGGMEYCAQQLDGEFAFTLIDAEKRQIYVGRDTFGVRPAFRMTIKDKGILGICSEAKGLIDLTLKEEYVGAKIEPVPPGKIETYSIDEDGQVHLLHNKAFLKTGEVPKYRTLVTKFEDDPLKNVENLLVAAVRKRLMAHRRIGCFLSGGLDSSLIAAILVREAKAAGITYPIQTFSIGMEDAPDVLAARKVAAHIKSEHHEVIFTTEEALESLEHVIYHLETYDITTIRASVGMFLVSKYVREKTDTVVMYSGEGADELAQGYIYFHKAPNSKDGHEESMRLMNDLYLYDVLRTDRCTAAHGLEVRPPFLDHQFTSYYLSLPKEDRIPKEGIEKYFLRKAFAGQNLIPEEILWRPKEAFSDGISTMKKSWFQVLQEHCATLISDADFASREKFYPHLTPPTKEAFYYRKVFEKYYPEREQWIPYFWMPKWSPNATDPSARTLSNYKLTTTEEGAHPVQNGKL</sequence>
<dbReference type="Pfam" id="PF00733">
    <property type="entry name" value="Asn_synthase"/>
    <property type="match status" value="1"/>
</dbReference>
<evidence type="ECO:0000256" key="9">
    <source>
        <dbReference type="ARBA" id="ARBA00030234"/>
    </source>
</evidence>
<dbReference type="SUPFAM" id="SSF52402">
    <property type="entry name" value="Adenine nucleotide alpha hydrolases-like"/>
    <property type="match status" value="1"/>
</dbReference>
<dbReference type="NCBIfam" id="TIGR01536">
    <property type="entry name" value="asn_synth_AEB"/>
    <property type="match status" value="1"/>
</dbReference>
<dbReference type="FunFam" id="3.40.50.620:FF:000090">
    <property type="entry name" value="asparagine synthetase [glutamine-hydrolyzing]"/>
    <property type="match status" value="1"/>
</dbReference>
<keyword evidence="4" id="KW-0436">Ligase</keyword>